<dbReference type="CDD" id="cd04301">
    <property type="entry name" value="NAT_SF"/>
    <property type="match status" value="1"/>
</dbReference>
<dbReference type="PANTHER" id="PTHR31435">
    <property type="entry name" value="PROTEIN NATD1"/>
    <property type="match status" value="1"/>
</dbReference>
<dbReference type="Proteomes" id="UP000236754">
    <property type="component" value="Unassembled WGS sequence"/>
</dbReference>
<dbReference type="InterPro" id="IPR031165">
    <property type="entry name" value="GNAT_YJDJ"/>
</dbReference>
<dbReference type="Gene3D" id="3.40.630.30">
    <property type="match status" value="1"/>
</dbReference>
<protein>
    <recommendedName>
        <fullName evidence="1">N-acetyltransferase domain-containing protein</fullName>
    </recommendedName>
</protein>
<evidence type="ECO:0000313" key="2">
    <source>
        <dbReference type="EMBL" id="SEG34849.1"/>
    </source>
</evidence>
<accession>A0A1H5ZEE7</accession>
<dbReference type="PROSITE" id="PS51729">
    <property type="entry name" value="GNAT_YJDJ"/>
    <property type="match status" value="1"/>
</dbReference>
<dbReference type="PANTHER" id="PTHR31435:SF10">
    <property type="entry name" value="BSR4717 PROTEIN"/>
    <property type="match status" value="1"/>
</dbReference>
<reference evidence="2 3" key="1">
    <citation type="submission" date="2016-10" db="EMBL/GenBank/DDBJ databases">
        <authorList>
            <person name="de Groot N.N."/>
        </authorList>
    </citation>
    <scope>NUCLEOTIDE SEQUENCE [LARGE SCALE GENOMIC DNA]</scope>
    <source>
        <strain evidence="2 3">CGMCC 4.2023</strain>
    </source>
</reference>
<organism evidence="2 3">
    <name type="scientific">Actinacidiphila yanglinensis</name>
    <dbReference type="NCBI Taxonomy" id="310779"/>
    <lineage>
        <taxon>Bacteria</taxon>
        <taxon>Bacillati</taxon>
        <taxon>Actinomycetota</taxon>
        <taxon>Actinomycetes</taxon>
        <taxon>Kitasatosporales</taxon>
        <taxon>Streptomycetaceae</taxon>
        <taxon>Actinacidiphila</taxon>
    </lineage>
</organism>
<gene>
    <name evidence="2" type="ORF">SAMN05216223_104468</name>
</gene>
<sequence length="105" mass="11278">MSPAADDLTIADVPSAQRYEARAGDDLAGYAAYIRGEALIAFVHTEVEEGHEGRGVGSALARAVLDDARASGLEVLAICPFIDGWISKHPEYEDLRYTPDSQVTD</sequence>
<dbReference type="SUPFAM" id="SSF55729">
    <property type="entry name" value="Acyl-CoA N-acyltransferases (Nat)"/>
    <property type="match status" value="1"/>
</dbReference>
<keyword evidence="3" id="KW-1185">Reference proteome</keyword>
<dbReference type="RefSeq" id="WP_235032001.1">
    <property type="nucleotide sequence ID" value="NZ_FNVU01000004.1"/>
</dbReference>
<dbReference type="Pfam" id="PF14542">
    <property type="entry name" value="Acetyltransf_CG"/>
    <property type="match status" value="1"/>
</dbReference>
<dbReference type="AlphaFoldDB" id="A0A1H5ZEE7"/>
<feature type="domain" description="N-acetyltransferase" evidence="1">
    <location>
        <begin position="11"/>
        <end position="97"/>
    </location>
</feature>
<evidence type="ECO:0000259" key="1">
    <source>
        <dbReference type="PROSITE" id="PS51729"/>
    </source>
</evidence>
<dbReference type="EMBL" id="FNVU01000004">
    <property type="protein sequence ID" value="SEG34849.1"/>
    <property type="molecule type" value="Genomic_DNA"/>
</dbReference>
<dbReference type="InterPro" id="IPR045057">
    <property type="entry name" value="Gcn5-rel_NAT"/>
</dbReference>
<name>A0A1H5ZEE7_9ACTN</name>
<evidence type="ECO:0000313" key="3">
    <source>
        <dbReference type="Proteomes" id="UP000236754"/>
    </source>
</evidence>
<proteinExistence type="predicted"/>
<dbReference type="InterPro" id="IPR016181">
    <property type="entry name" value="Acyl_CoA_acyltransferase"/>
</dbReference>